<dbReference type="EMBL" id="CAKMRJ010002223">
    <property type="protein sequence ID" value="CAH1427816.1"/>
    <property type="molecule type" value="Genomic_DNA"/>
</dbReference>
<dbReference type="AlphaFoldDB" id="A0AAU9MQI6"/>
<dbReference type="Proteomes" id="UP001157418">
    <property type="component" value="Unassembled WGS sequence"/>
</dbReference>
<protein>
    <submittedName>
        <fullName evidence="1">Uncharacterized protein</fullName>
    </submittedName>
</protein>
<proteinExistence type="predicted"/>
<name>A0AAU9MQI6_9ASTR</name>
<evidence type="ECO:0000313" key="2">
    <source>
        <dbReference type="Proteomes" id="UP001157418"/>
    </source>
</evidence>
<comment type="caution">
    <text evidence="1">The sequence shown here is derived from an EMBL/GenBank/DDBJ whole genome shotgun (WGS) entry which is preliminary data.</text>
</comment>
<gene>
    <name evidence="1" type="ORF">LVIROSA_LOCUS14793</name>
</gene>
<organism evidence="1 2">
    <name type="scientific">Lactuca virosa</name>
    <dbReference type="NCBI Taxonomy" id="75947"/>
    <lineage>
        <taxon>Eukaryota</taxon>
        <taxon>Viridiplantae</taxon>
        <taxon>Streptophyta</taxon>
        <taxon>Embryophyta</taxon>
        <taxon>Tracheophyta</taxon>
        <taxon>Spermatophyta</taxon>
        <taxon>Magnoliopsida</taxon>
        <taxon>eudicotyledons</taxon>
        <taxon>Gunneridae</taxon>
        <taxon>Pentapetalae</taxon>
        <taxon>asterids</taxon>
        <taxon>campanulids</taxon>
        <taxon>Asterales</taxon>
        <taxon>Asteraceae</taxon>
        <taxon>Cichorioideae</taxon>
        <taxon>Cichorieae</taxon>
        <taxon>Lactucinae</taxon>
        <taxon>Lactuca</taxon>
    </lineage>
</organism>
<keyword evidence="2" id="KW-1185">Reference proteome</keyword>
<sequence>MMIIKYDGDDEFAIEDELEGTNSFEGFIAPISASSLVDDESVLDEENENNSMMKRDYNALSKKMNMLVRHSEIFSTCKFEHMMTVHESMVKTLLFESKILFEEHEKLVTATNVKMDVALNDVKKIHTLIFNDNTMHNSTISNSINTLVSHYDIEAKISDINATENENISLLKA</sequence>
<evidence type="ECO:0000313" key="1">
    <source>
        <dbReference type="EMBL" id="CAH1427816.1"/>
    </source>
</evidence>
<reference evidence="1 2" key="1">
    <citation type="submission" date="2022-01" db="EMBL/GenBank/DDBJ databases">
        <authorList>
            <person name="Xiong W."/>
            <person name="Schranz E."/>
        </authorList>
    </citation>
    <scope>NUCLEOTIDE SEQUENCE [LARGE SCALE GENOMIC DNA]</scope>
</reference>
<accession>A0AAU9MQI6</accession>